<dbReference type="InterPro" id="IPR011108">
    <property type="entry name" value="RMMBL"/>
</dbReference>
<dbReference type="InterPro" id="IPR022712">
    <property type="entry name" value="Beta_Casp"/>
</dbReference>
<dbReference type="InterPro" id="IPR036866">
    <property type="entry name" value="RibonucZ/Hydroxyglut_hydro"/>
</dbReference>
<feature type="domain" description="Metallo-beta-lactamase" evidence="13">
    <location>
        <begin position="19"/>
        <end position="232"/>
    </location>
</feature>
<evidence type="ECO:0000313" key="16">
    <source>
        <dbReference type="EMBL" id="EPT04932.1"/>
    </source>
</evidence>
<dbReference type="Pfam" id="PF10996">
    <property type="entry name" value="Beta-Casp"/>
    <property type="match status" value="1"/>
</dbReference>
<feature type="domain" description="Pre-mRNA 3'-end-processing endonuclease polyadenylation factor C-term" evidence="15">
    <location>
        <begin position="479"/>
        <end position="706"/>
    </location>
</feature>
<keyword evidence="7" id="KW-0378">Hydrolase</keyword>
<dbReference type="Proteomes" id="UP000015241">
    <property type="component" value="Unassembled WGS sequence"/>
</dbReference>
<dbReference type="PANTHER" id="PTHR11203">
    <property type="entry name" value="CLEAVAGE AND POLYADENYLATION SPECIFICITY FACTOR FAMILY MEMBER"/>
    <property type="match status" value="1"/>
</dbReference>
<organism evidence="16 17">
    <name type="scientific">Fomitopsis schrenkii</name>
    <name type="common">Brown rot fungus</name>
    <dbReference type="NCBI Taxonomy" id="2126942"/>
    <lineage>
        <taxon>Eukaryota</taxon>
        <taxon>Fungi</taxon>
        <taxon>Dikarya</taxon>
        <taxon>Basidiomycota</taxon>
        <taxon>Agaricomycotina</taxon>
        <taxon>Agaricomycetes</taxon>
        <taxon>Polyporales</taxon>
        <taxon>Fomitopsis</taxon>
    </lineage>
</organism>
<keyword evidence="4" id="KW-0507">mRNA processing</keyword>
<dbReference type="eggNOG" id="KOG1137">
    <property type="taxonomic scope" value="Eukaryota"/>
</dbReference>
<evidence type="ECO:0000259" key="15">
    <source>
        <dbReference type="SMART" id="SM01098"/>
    </source>
</evidence>
<dbReference type="GO" id="GO:0004521">
    <property type="term" value="F:RNA endonuclease activity"/>
    <property type="evidence" value="ECO:0007669"/>
    <property type="project" value="TreeGrafter"/>
</dbReference>
<evidence type="ECO:0000256" key="5">
    <source>
        <dbReference type="ARBA" id="ARBA00022722"/>
    </source>
</evidence>
<dbReference type="InterPro" id="IPR021718">
    <property type="entry name" value="CPSF73-100_C"/>
</dbReference>
<dbReference type="GO" id="GO:0003723">
    <property type="term" value="F:RNA binding"/>
    <property type="evidence" value="ECO:0007669"/>
    <property type="project" value="TreeGrafter"/>
</dbReference>
<dbReference type="EMBL" id="KE504125">
    <property type="protein sequence ID" value="EPT04932.1"/>
    <property type="molecule type" value="Genomic_DNA"/>
</dbReference>
<reference evidence="16 17" key="1">
    <citation type="journal article" date="2012" name="Science">
        <title>The Paleozoic origin of enzymatic lignin decomposition reconstructed from 31 fungal genomes.</title>
        <authorList>
            <person name="Floudas D."/>
            <person name="Binder M."/>
            <person name="Riley R."/>
            <person name="Barry K."/>
            <person name="Blanchette R.A."/>
            <person name="Henrissat B."/>
            <person name="Martinez A.T."/>
            <person name="Otillar R."/>
            <person name="Spatafora J.W."/>
            <person name="Yadav J.S."/>
            <person name="Aerts A."/>
            <person name="Benoit I."/>
            <person name="Boyd A."/>
            <person name="Carlson A."/>
            <person name="Copeland A."/>
            <person name="Coutinho P.M."/>
            <person name="de Vries R.P."/>
            <person name="Ferreira P."/>
            <person name="Findley K."/>
            <person name="Foster B."/>
            <person name="Gaskell J."/>
            <person name="Glotzer D."/>
            <person name="Gorecki P."/>
            <person name="Heitman J."/>
            <person name="Hesse C."/>
            <person name="Hori C."/>
            <person name="Igarashi K."/>
            <person name="Jurgens J.A."/>
            <person name="Kallen N."/>
            <person name="Kersten P."/>
            <person name="Kohler A."/>
            <person name="Kuees U."/>
            <person name="Kumar T.K.A."/>
            <person name="Kuo A."/>
            <person name="LaButti K."/>
            <person name="Larrondo L.F."/>
            <person name="Lindquist E."/>
            <person name="Ling A."/>
            <person name="Lombard V."/>
            <person name="Lucas S."/>
            <person name="Lundell T."/>
            <person name="Martin R."/>
            <person name="McLaughlin D.J."/>
            <person name="Morgenstern I."/>
            <person name="Morin E."/>
            <person name="Murat C."/>
            <person name="Nagy L.G."/>
            <person name="Nolan M."/>
            <person name="Ohm R.A."/>
            <person name="Patyshakuliyeva A."/>
            <person name="Rokas A."/>
            <person name="Ruiz-Duenas F.J."/>
            <person name="Sabat G."/>
            <person name="Salamov A."/>
            <person name="Samejima M."/>
            <person name="Schmutz J."/>
            <person name="Slot J.C."/>
            <person name="St John F."/>
            <person name="Stenlid J."/>
            <person name="Sun H."/>
            <person name="Sun S."/>
            <person name="Syed K."/>
            <person name="Tsang A."/>
            <person name="Wiebenga A."/>
            <person name="Young D."/>
            <person name="Pisabarro A."/>
            <person name="Eastwood D.C."/>
            <person name="Martin F."/>
            <person name="Cullen D."/>
            <person name="Grigoriev I.V."/>
            <person name="Hibbett D.S."/>
        </authorList>
    </citation>
    <scope>NUCLEOTIDE SEQUENCE</scope>
    <source>
        <strain evidence="17">FP-58527</strain>
    </source>
</reference>
<feature type="region of interest" description="Disordered" evidence="12">
    <location>
        <begin position="722"/>
        <end position="820"/>
    </location>
</feature>
<feature type="compositionally biased region" description="Basic and acidic residues" evidence="12">
    <location>
        <begin position="611"/>
        <end position="621"/>
    </location>
</feature>
<dbReference type="GO" id="GO:0005847">
    <property type="term" value="C:mRNA cleavage and polyadenylation specificity factor complex"/>
    <property type="evidence" value="ECO:0007669"/>
    <property type="project" value="TreeGrafter"/>
</dbReference>
<dbReference type="GO" id="GO:0004534">
    <property type="term" value="F:5'-3' RNA exonuclease activity"/>
    <property type="evidence" value="ECO:0007669"/>
    <property type="project" value="TreeGrafter"/>
</dbReference>
<keyword evidence="6" id="KW-0255">Endonuclease</keyword>
<evidence type="ECO:0000256" key="2">
    <source>
        <dbReference type="ARBA" id="ARBA00010624"/>
    </source>
</evidence>
<keyword evidence="17" id="KW-1185">Reference proteome</keyword>
<evidence type="ECO:0000313" key="17">
    <source>
        <dbReference type="Proteomes" id="UP000015241"/>
    </source>
</evidence>
<evidence type="ECO:0000256" key="6">
    <source>
        <dbReference type="ARBA" id="ARBA00022759"/>
    </source>
</evidence>
<dbReference type="GO" id="GO:0006398">
    <property type="term" value="P:mRNA 3'-end processing by stem-loop binding and cleavage"/>
    <property type="evidence" value="ECO:0007669"/>
    <property type="project" value="TreeGrafter"/>
</dbReference>
<dbReference type="Pfam" id="PF11718">
    <property type="entry name" value="CPSF73-100_C"/>
    <property type="match status" value="1"/>
</dbReference>
<dbReference type="SUPFAM" id="SSF56281">
    <property type="entry name" value="Metallo-hydrolase/oxidoreductase"/>
    <property type="match status" value="1"/>
</dbReference>
<evidence type="ECO:0000256" key="8">
    <source>
        <dbReference type="ARBA" id="ARBA00023242"/>
    </source>
</evidence>
<dbReference type="Gene3D" id="3.40.50.10890">
    <property type="match status" value="1"/>
</dbReference>
<dbReference type="STRING" id="743788.S8EIE0"/>
<dbReference type="FunCoup" id="S8EIE0">
    <property type="interactions" value="696"/>
</dbReference>
<evidence type="ECO:0000256" key="4">
    <source>
        <dbReference type="ARBA" id="ARBA00022664"/>
    </source>
</evidence>
<dbReference type="PANTHER" id="PTHR11203:SF11">
    <property type="entry name" value="CLEAVAGE AND POLYADENYLATION SPECIFICITY FACTOR SUBUNIT 3"/>
    <property type="match status" value="1"/>
</dbReference>
<dbReference type="InterPro" id="IPR001279">
    <property type="entry name" value="Metallo-B-lactamas"/>
</dbReference>
<evidence type="ECO:0000256" key="7">
    <source>
        <dbReference type="ARBA" id="ARBA00022801"/>
    </source>
</evidence>
<dbReference type="HOGENOM" id="CLU_009673_2_0_1"/>
<dbReference type="Pfam" id="PF07521">
    <property type="entry name" value="RMMBL"/>
    <property type="match status" value="1"/>
</dbReference>
<dbReference type="Gene3D" id="3.60.15.10">
    <property type="entry name" value="Ribonuclease Z/Hydroxyacylglutathione hydrolase-like"/>
    <property type="match status" value="1"/>
</dbReference>
<dbReference type="SMART" id="SM00849">
    <property type="entry name" value="Lactamase_B"/>
    <property type="match status" value="1"/>
</dbReference>
<evidence type="ECO:0000256" key="12">
    <source>
        <dbReference type="SAM" id="MobiDB-lite"/>
    </source>
</evidence>
<feature type="domain" description="Beta-Casp" evidence="14">
    <location>
        <begin position="244"/>
        <end position="370"/>
    </location>
</feature>
<feature type="region of interest" description="Disordered" evidence="12">
    <location>
        <begin position="599"/>
        <end position="622"/>
    </location>
</feature>
<dbReference type="OrthoDB" id="10249535at2759"/>
<name>S8EIE0_FOMSC</name>
<evidence type="ECO:0000256" key="1">
    <source>
        <dbReference type="ARBA" id="ARBA00004123"/>
    </source>
</evidence>
<evidence type="ECO:0000256" key="9">
    <source>
        <dbReference type="ARBA" id="ARBA00032592"/>
    </source>
</evidence>
<evidence type="ECO:0000259" key="14">
    <source>
        <dbReference type="SMART" id="SM01027"/>
    </source>
</evidence>
<comment type="similarity">
    <text evidence="2">Belongs to the metallo-beta-lactamase superfamily. RNA-metabolizing metallo-beta-lactamase-like family. CPSF2/YSH1 subfamily.</text>
</comment>
<evidence type="ECO:0000256" key="11">
    <source>
        <dbReference type="ARBA" id="ARBA00075008"/>
    </source>
</evidence>
<evidence type="ECO:0000259" key="13">
    <source>
        <dbReference type="SMART" id="SM00849"/>
    </source>
</evidence>
<dbReference type="InterPro" id="IPR050698">
    <property type="entry name" value="MBL"/>
</dbReference>
<dbReference type="InParanoid" id="S8EIE0"/>
<dbReference type="SMART" id="SM01027">
    <property type="entry name" value="Beta-Casp"/>
    <property type="match status" value="1"/>
</dbReference>
<dbReference type="AlphaFoldDB" id="S8EIE0"/>
<dbReference type="Pfam" id="PF16661">
    <property type="entry name" value="Lactamase_B_6"/>
    <property type="match status" value="1"/>
</dbReference>
<protein>
    <recommendedName>
        <fullName evidence="3">Endoribonuclease YSH1</fullName>
    </recommendedName>
    <alternativeName>
        <fullName evidence="10">Endoribonuclease ysh1</fullName>
    </alternativeName>
    <alternativeName>
        <fullName evidence="9 11">mRNA 3'-end-processing protein YSH1</fullName>
    </alternativeName>
</protein>
<keyword evidence="5" id="KW-0540">Nuclease</keyword>
<evidence type="ECO:0000256" key="3">
    <source>
        <dbReference type="ARBA" id="ARBA00018311"/>
    </source>
</evidence>
<keyword evidence="8" id="KW-0539">Nucleus</keyword>
<proteinExistence type="inferred from homology"/>
<dbReference type="FunFam" id="3.40.50.10890:FF:000001">
    <property type="entry name" value="Cleavage and polyadenylation specificity factor subunit 3"/>
    <property type="match status" value="1"/>
</dbReference>
<accession>S8EIE0</accession>
<gene>
    <name evidence="16" type="ORF">FOMPIDRAFT_1027625</name>
</gene>
<dbReference type="SMART" id="SM01098">
    <property type="entry name" value="CPSF73-100_C"/>
    <property type="match status" value="1"/>
</dbReference>
<evidence type="ECO:0000256" key="10">
    <source>
        <dbReference type="ARBA" id="ARBA00069466"/>
    </source>
</evidence>
<comment type="subcellular location">
    <subcellularLocation>
        <location evidence="1">Nucleus</location>
    </subcellularLocation>
</comment>
<feature type="compositionally biased region" description="Acidic residues" evidence="12">
    <location>
        <begin position="799"/>
        <end position="820"/>
    </location>
</feature>
<sequence>MADSATLKITLLGAGQEVGRSCCVIQYRGKTIVCDAGVHPAYSGIASLPFVDELDWSTVDVLLITHFHLDHAAALTYITEKTNFRDGKGKVYMTHPTKALHKFMMQDFVRMGSSTSDALFSPLDLSMSMSSIIPVSAHQVITPCPGVTFTPYHAGHVLGACMFLIDIAGLKILYTGDYSREEDRHLVKAEVPPIHPDVLIIESTYGVQTLEGREEKEARFTNLVHNIIRRGGHVLLPTFALGRAQELLLILDEYWKKHPDLHNVPVYYASSLARKSMAVYQTYIHTMNSNVRSRFAKRDNPFVFKHISNVPHSRGWERKIAEGPPCVVLASPGFMDSGPSRELLELWAPDSRNGVIVTGYSIEGTMARAIQSEPEEVMSVKGAPIPRKLSVDEISFSAHVDYSQNSEFIEMVKAQHIVLVHGEQTAMGRLRAAMTDRYKSRDEDVKIHTPRNLETLELTFRGERVAKAIGHLAAHAPQPGDMLSGLLVSKDYSYTLLDPRDLRDFTGLSTNVVTQRQKMVLNVGWELVRWHLEGMFGKVEEGVGRDGVPTIRVMGAVDVKQAGEHELVLEWDSSASNDMIADSTLALITGIDHSPASVKLTTHSHSHSHSHSHDAHPHADVEGEAGPVTRIRRLAMFLEAHFGDVELHMPDEAESESGSEPALLVRLDEADAVISLVTLTVESTSEQLRRRVEAVLDMALSTVSSLHESFTSGVSLLSEEATAPEAVKNKSGSPSVPLGSDTDKPSLPAISEGAENAEDTQETSTKVEHTSAQPSMDTGGGQGDIAGQSEQGPAVEGAQPEEEGDDDEESDDDAILEVHS</sequence>